<accession>A0AAX3RNE8</accession>
<dbReference type="Proteomes" id="UP001214898">
    <property type="component" value="Chromosome"/>
</dbReference>
<protein>
    <submittedName>
        <fullName evidence="1">Uncharacterized protein</fullName>
    </submittedName>
</protein>
<evidence type="ECO:0000313" key="1">
    <source>
        <dbReference type="EMBL" id="WEY84908.1"/>
    </source>
</evidence>
<sequence length="92" mass="10689">MVNVNLLNPALLERELESVGHLDLFDEIVEQMREVAPYEKDESFIVQVTAEVNGFYQKVYAMFSIVEEDELEEQHEKDVHFEVIGYSKPVAQ</sequence>
<name>A0AAX3RNE8_BACIU</name>
<dbReference type="EMBL" id="CP120576">
    <property type="protein sequence ID" value="WEY84908.1"/>
    <property type="molecule type" value="Genomic_DNA"/>
</dbReference>
<reference evidence="1" key="1">
    <citation type="submission" date="2025-02" db="EMBL/GenBank/DDBJ databases">
        <title>Complete genome sequences of 52 Bacillus and Priestia strains isolated from West-African fermentations and 26 reference strains from the DSMZ collection.</title>
        <authorList>
            <person name="Wiedenbein E.S."/>
            <person name="Canoy T.S."/>
            <person name="Hui Y."/>
            <person name="Parkouda C."/>
            <person name="Dawende C."/>
            <person name="Ametefe E."/>
            <person name="Jespersen L."/>
            <person name="Nielsen D.S."/>
        </authorList>
    </citation>
    <scope>NUCLEOTIDE SEQUENCE</scope>
    <source>
        <strain evidence="1">PRO56</strain>
    </source>
</reference>
<proteinExistence type="predicted"/>
<organism evidence="1 2">
    <name type="scientific">Bacillus subtilis</name>
    <dbReference type="NCBI Taxonomy" id="1423"/>
    <lineage>
        <taxon>Bacteria</taxon>
        <taxon>Bacillati</taxon>
        <taxon>Bacillota</taxon>
        <taxon>Bacilli</taxon>
        <taxon>Bacillales</taxon>
        <taxon>Bacillaceae</taxon>
        <taxon>Bacillus</taxon>
    </lineage>
</organism>
<evidence type="ECO:0000313" key="2">
    <source>
        <dbReference type="Proteomes" id="UP001214898"/>
    </source>
</evidence>
<gene>
    <name evidence="1" type="ORF">P5633_00825</name>
</gene>
<dbReference type="AlphaFoldDB" id="A0AAX3RNE8"/>